<dbReference type="Gene3D" id="2.60.40.1180">
    <property type="entry name" value="Golgi alpha-mannosidase II"/>
    <property type="match status" value="1"/>
</dbReference>
<dbReference type="RefSeq" id="WP_068402420.1">
    <property type="nucleotide sequence ID" value="NZ_CP014504.1"/>
</dbReference>
<feature type="chain" id="PRO_5007280523" evidence="1">
    <location>
        <begin position="23"/>
        <end position="409"/>
    </location>
</feature>
<evidence type="ECO:0000313" key="3">
    <source>
        <dbReference type="Proteomes" id="UP000071561"/>
    </source>
</evidence>
<dbReference type="PANTHER" id="PTHR42767:SF1">
    <property type="entry name" value="ENDO-BETA-1,6-GALACTANASE-LIKE DOMAIN-CONTAINING PROTEIN"/>
    <property type="match status" value="1"/>
</dbReference>
<sequence length="409" mass="43662" precursor="true">MKKKLLQIATAILLLATGCSKNQPQPEFTRENIGNKQQSTNAAILATATIDANTVQQKIQGFGGASILTWIADLTSDQRTKAFSTSSGIGLSILRVMVPTNSSSFAAEKPTIDVAKSFGAKVIAQAWNAPPSMMNGVHLNTASYAAYAAHLKAYNTAVGGVYAISPFNEPNYSPSGWMEGTATEVANFVAAQGSNCGAPIAGPEPLNMGQTFINTYLANTAAKSKTSFVSGHIYGAPPYNLGNIGKEVWMTEHYTNSSISGNDWGNAMNAAKEIHDCMNVGWSAYVWWYIRRSYGPIDESSNITKLGYVLAQYARYVRPGYTKISCTSNPSSGVYVTAYKSGTKLVMVIVNQNSTATYQDFNFSGVNVAGFNRYFTTSSANLSTNSFAVTGSSFGVNLAPSSVTTLVSY</sequence>
<evidence type="ECO:0000313" key="2">
    <source>
        <dbReference type="EMBL" id="AMP99875.1"/>
    </source>
</evidence>
<dbReference type="InterPro" id="IPR039743">
    <property type="entry name" value="6GAL/EXGAL"/>
</dbReference>
<dbReference type="GO" id="GO:0004553">
    <property type="term" value="F:hydrolase activity, hydrolyzing O-glycosyl compounds"/>
    <property type="evidence" value="ECO:0007669"/>
    <property type="project" value="InterPro"/>
</dbReference>
<feature type="signal peptide" evidence="1">
    <location>
        <begin position="1"/>
        <end position="22"/>
    </location>
</feature>
<keyword evidence="3" id="KW-1185">Reference proteome</keyword>
<keyword evidence="1" id="KW-0732">Signal</keyword>
<dbReference type="Gene3D" id="3.20.20.80">
    <property type="entry name" value="Glycosidases"/>
    <property type="match status" value="1"/>
</dbReference>
<organism evidence="2 3">
    <name type="scientific">Pedobacter cryoconitis</name>
    <dbReference type="NCBI Taxonomy" id="188932"/>
    <lineage>
        <taxon>Bacteria</taxon>
        <taxon>Pseudomonadati</taxon>
        <taxon>Bacteroidota</taxon>
        <taxon>Sphingobacteriia</taxon>
        <taxon>Sphingobacteriales</taxon>
        <taxon>Sphingobacteriaceae</taxon>
        <taxon>Pedobacter</taxon>
    </lineage>
</organism>
<accession>A0A127VEX4</accession>
<dbReference type="Proteomes" id="UP000071561">
    <property type="component" value="Chromosome"/>
</dbReference>
<dbReference type="KEGG" id="pcm:AY601_3001"/>
<evidence type="ECO:0000256" key="1">
    <source>
        <dbReference type="SAM" id="SignalP"/>
    </source>
</evidence>
<dbReference type="AlphaFoldDB" id="A0A127VEX4"/>
<name>A0A127VEX4_9SPHI</name>
<dbReference type="InterPro" id="IPR017853">
    <property type="entry name" value="GH"/>
</dbReference>
<gene>
    <name evidence="2" type="ORF">AY601_3001</name>
</gene>
<proteinExistence type="predicted"/>
<dbReference type="InterPro" id="IPR013780">
    <property type="entry name" value="Glyco_hydro_b"/>
</dbReference>
<dbReference type="OrthoDB" id="9806701at2"/>
<dbReference type="SUPFAM" id="SSF51445">
    <property type="entry name" value="(Trans)glycosidases"/>
    <property type="match status" value="1"/>
</dbReference>
<dbReference type="PATRIC" id="fig|188932.3.peg.3132"/>
<dbReference type="EMBL" id="CP014504">
    <property type="protein sequence ID" value="AMP99875.1"/>
    <property type="molecule type" value="Genomic_DNA"/>
</dbReference>
<reference evidence="2 3" key="1">
    <citation type="submission" date="2016-03" db="EMBL/GenBank/DDBJ databases">
        <title>Complete genome sequence of Pedobacter cryoconitis PAMC 27485.</title>
        <authorList>
            <person name="Lee J."/>
            <person name="Kim O.-S."/>
        </authorList>
    </citation>
    <scope>NUCLEOTIDE SEQUENCE [LARGE SCALE GENOMIC DNA]</scope>
    <source>
        <strain evidence="2 3">PAMC 27485</strain>
    </source>
</reference>
<dbReference type="PROSITE" id="PS51257">
    <property type="entry name" value="PROKAR_LIPOPROTEIN"/>
    <property type="match status" value="1"/>
</dbReference>
<dbReference type="SUPFAM" id="SSF51011">
    <property type="entry name" value="Glycosyl hydrolase domain"/>
    <property type="match status" value="1"/>
</dbReference>
<dbReference type="PANTHER" id="PTHR42767">
    <property type="entry name" value="ENDO-BETA-1,6-GALACTANASE"/>
    <property type="match status" value="1"/>
</dbReference>
<protein>
    <submittedName>
        <fullName evidence="2">Cellulose-binding family II</fullName>
    </submittedName>
</protein>